<dbReference type="HOGENOM" id="CLU_2192466_0_0_9"/>
<sequence>MVKQDYKCEFQNQGNINFIIIKNSESVLNYNKYVEESLKLCDKFDEYSNLNMNIIFIHNIIIYDDNEERNGIEKDSKENYEKEKIKLKNNNVNITLLKNIINVRGEIK</sequence>
<evidence type="ECO:0000313" key="2">
    <source>
        <dbReference type="Proteomes" id="UP000032250"/>
    </source>
</evidence>
<reference evidence="1 2" key="1">
    <citation type="submission" date="2014-06" db="EMBL/GenBank/DDBJ databases">
        <title>Genome characterization of distinct group I Clostridium botulinum lineages.</title>
        <authorList>
            <person name="Giordani F."/>
            <person name="Anselmo A."/>
            <person name="Fillo S."/>
            <person name="Palozzi A.M."/>
            <person name="Fortunato A."/>
            <person name="Gentile B."/>
            <person name="Ciammaruconi A."/>
            <person name="Anniballi F."/>
            <person name="De Medici D."/>
            <person name="Lista F."/>
        </authorList>
    </citation>
    <scope>NUCLEOTIDE SEQUENCE [LARGE SCALE GENOMIC DNA]</scope>
    <source>
        <strain evidence="1 2">B2 450</strain>
    </source>
</reference>
<dbReference type="AlphaFoldDB" id="A0A0D0ZZD2"/>
<organism evidence="1 2">
    <name type="scientific">Clostridium botulinum B2 450</name>
    <dbReference type="NCBI Taxonomy" id="1379739"/>
    <lineage>
        <taxon>Bacteria</taxon>
        <taxon>Bacillati</taxon>
        <taxon>Bacillota</taxon>
        <taxon>Clostridia</taxon>
        <taxon>Eubacteriales</taxon>
        <taxon>Clostridiaceae</taxon>
        <taxon>Clostridium</taxon>
    </lineage>
</organism>
<name>A0A0D0ZZD2_CLOBO</name>
<comment type="caution">
    <text evidence="1">The sequence shown here is derived from an EMBL/GenBank/DDBJ whole genome shotgun (WGS) entry which is preliminary data.</text>
</comment>
<protein>
    <submittedName>
        <fullName evidence="1">Uncharacterized protein</fullName>
    </submittedName>
</protein>
<evidence type="ECO:0000313" key="1">
    <source>
        <dbReference type="EMBL" id="KIS23918.1"/>
    </source>
</evidence>
<dbReference type="Proteomes" id="UP000032250">
    <property type="component" value="Unassembled WGS sequence"/>
</dbReference>
<gene>
    <name evidence="1" type="ORF">N495_10035</name>
</gene>
<dbReference type="OrthoDB" id="9955139at2"/>
<accession>A0A0D0ZZD2</accession>
<dbReference type="EMBL" id="JXSU01000007">
    <property type="protein sequence ID" value="KIS23918.1"/>
    <property type="molecule type" value="Genomic_DNA"/>
</dbReference>
<proteinExistence type="predicted"/>
<dbReference type="RefSeq" id="WP_003485672.1">
    <property type="nucleotide sequence ID" value="NZ_JXSU01000007.1"/>
</dbReference>
<dbReference type="PATRIC" id="fig|1379739.3.peg.2367"/>